<dbReference type="GO" id="GO:0016567">
    <property type="term" value="P:protein ubiquitination"/>
    <property type="evidence" value="ECO:0007669"/>
    <property type="project" value="TreeGrafter"/>
</dbReference>
<keyword evidence="10" id="KW-0472">Membrane</keyword>
<evidence type="ECO:0000256" key="2">
    <source>
        <dbReference type="ARBA" id="ARBA00012483"/>
    </source>
</evidence>
<dbReference type="GO" id="GO:0005737">
    <property type="term" value="C:cytoplasm"/>
    <property type="evidence" value="ECO:0007669"/>
    <property type="project" value="TreeGrafter"/>
</dbReference>
<evidence type="ECO:0000256" key="9">
    <source>
        <dbReference type="SAM" id="MobiDB-lite"/>
    </source>
</evidence>
<name>A0A8T2UDD3_CERRI</name>
<sequence length="523" mass="55910">MSSSPFWCYLCRNRVRISNPSSSPVCPSCGSGFVEEISSNIGLLLNPENPRLRDASSDFDGHIRDTSSRRSLSPGRRFLRRLFGGNRRQSSEERPSLNVLEITSLLQRFRNTENRENEGDDTALHMPLRFSLANGDEDDWSMILGNRGESSTTEVAPGGGSGSLMGRPNSDINASRPFEILLQRIVSGIFQNGRTGSPPASKAAIAAMPTFKVGKQTFGSDACGTTDEALNECAVCKEVFEIGGEVKEMPCKHFYHSDCILPWLELHSTCPLCRKEMPVEVEEESSSSLTSESTGRAAGGEPAIVFIGVSGTGVVVFSFIILGNASRNEVAAITDPGANQSPHIPSSTDSMGEAGSESGTSTSDVVTTDAVRGAEDVINEISMETLGNNTVMHLETSAPEGFLPSPTNDVLEGSDVSGSLSDGRVIPTLYTEDNDGGSLLEDCSENVKKEFSSLENEPGPSSMRDNMDTWTGSRQQQLAGGNGAESSFGSRGRGFFSWLFRHATARPGDGIASESDGANQNVT</sequence>
<keyword evidence="10" id="KW-0812">Transmembrane</keyword>
<dbReference type="Pfam" id="PF14369">
    <property type="entry name" value="Zn_ribbon_19"/>
    <property type="match status" value="1"/>
</dbReference>
<feature type="region of interest" description="Disordered" evidence="9">
    <location>
        <begin position="470"/>
        <end position="489"/>
    </location>
</feature>
<feature type="region of interest" description="Disordered" evidence="9">
    <location>
        <begin position="148"/>
        <end position="168"/>
    </location>
</feature>
<keyword evidence="13" id="KW-1185">Reference proteome</keyword>
<reference evidence="12" key="1">
    <citation type="submission" date="2021-08" db="EMBL/GenBank/DDBJ databases">
        <title>WGS assembly of Ceratopteris richardii.</title>
        <authorList>
            <person name="Marchant D.B."/>
            <person name="Chen G."/>
            <person name="Jenkins J."/>
            <person name="Shu S."/>
            <person name="Leebens-Mack J."/>
            <person name="Grimwood J."/>
            <person name="Schmutz J."/>
            <person name="Soltis P."/>
            <person name="Soltis D."/>
            <person name="Chen Z.-H."/>
        </authorList>
    </citation>
    <scope>NUCLEOTIDE SEQUENCE</scope>
    <source>
        <strain evidence="12">Whitten #5841</strain>
        <tissue evidence="12">Leaf</tissue>
    </source>
</reference>
<evidence type="ECO:0000256" key="7">
    <source>
        <dbReference type="ARBA" id="ARBA00022833"/>
    </source>
</evidence>
<dbReference type="GO" id="GO:0008270">
    <property type="term" value="F:zinc ion binding"/>
    <property type="evidence" value="ECO:0007669"/>
    <property type="project" value="UniProtKB-KW"/>
</dbReference>
<dbReference type="GO" id="GO:0061630">
    <property type="term" value="F:ubiquitin protein ligase activity"/>
    <property type="evidence" value="ECO:0007669"/>
    <property type="project" value="UniProtKB-EC"/>
</dbReference>
<dbReference type="EMBL" id="CM035412">
    <property type="protein sequence ID" value="KAH7433976.1"/>
    <property type="molecule type" value="Genomic_DNA"/>
</dbReference>
<feature type="domain" description="RING-type" evidence="11">
    <location>
        <begin position="233"/>
        <end position="274"/>
    </location>
</feature>
<keyword evidence="5 8" id="KW-0863">Zinc-finger</keyword>
<protein>
    <recommendedName>
        <fullName evidence="2">RING-type E3 ubiquitin transferase</fullName>
        <ecNumber evidence="2">2.3.2.27</ecNumber>
    </recommendedName>
</protein>
<dbReference type="Gene3D" id="3.30.40.10">
    <property type="entry name" value="Zinc/RING finger domain, C3HC4 (zinc finger)"/>
    <property type="match status" value="1"/>
</dbReference>
<dbReference type="PROSITE" id="PS50089">
    <property type="entry name" value="ZF_RING_2"/>
    <property type="match status" value="1"/>
</dbReference>
<evidence type="ECO:0000313" key="13">
    <source>
        <dbReference type="Proteomes" id="UP000825935"/>
    </source>
</evidence>
<gene>
    <name evidence="12" type="ORF">KP509_07G095600</name>
</gene>
<keyword evidence="10" id="KW-1133">Transmembrane helix</keyword>
<dbReference type="Pfam" id="PF13639">
    <property type="entry name" value="zf-RING_2"/>
    <property type="match status" value="1"/>
</dbReference>
<dbReference type="PANTHER" id="PTHR15710:SF217">
    <property type="entry name" value="E3 UBIQUITIN-PROTEIN LIGASE RDUF2"/>
    <property type="match status" value="1"/>
</dbReference>
<evidence type="ECO:0000256" key="6">
    <source>
        <dbReference type="ARBA" id="ARBA00022786"/>
    </source>
</evidence>
<comment type="catalytic activity">
    <reaction evidence="1">
        <text>S-ubiquitinyl-[E2 ubiquitin-conjugating enzyme]-L-cysteine + [acceptor protein]-L-lysine = [E2 ubiquitin-conjugating enzyme]-L-cysteine + N(6)-ubiquitinyl-[acceptor protein]-L-lysine.</text>
        <dbReference type="EC" id="2.3.2.27"/>
    </reaction>
</comment>
<feature type="compositionally biased region" description="Polar residues" evidence="9">
    <location>
        <begin position="337"/>
        <end position="349"/>
    </location>
</feature>
<evidence type="ECO:0000256" key="5">
    <source>
        <dbReference type="ARBA" id="ARBA00022771"/>
    </source>
</evidence>
<dbReference type="AlphaFoldDB" id="A0A8T2UDD3"/>
<proteinExistence type="predicted"/>
<comment type="caution">
    <text evidence="12">The sequence shown here is derived from an EMBL/GenBank/DDBJ whole genome shotgun (WGS) entry which is preliminary data.</text>
</comment>
<evidence type="ECO:0000313" key="12">
    <source>
        <dbReference type="EMBL" id="KAH7433977.1"/>
    </source>
</evidence>
<evidence type="ECO:0000256" key="1">
    <source>
        <dbReference type="ARBA" id="ARBA00000900"/>
    </source>
</evidence>
<feature type="compositionally biased region" description="Polar residues" evidence="9">
    <location>
        <begin position="470"/>
        <end position="479"/>
    </location>
</feature>
<feature type="transmembrane region" description="Helical" evidence="10">
    <location>
        <begin position="303"/>
        <end position="322"/>
    </location>
</feature>
<dbReference type="InterPro" id="IPR013083">
    <property type="entry name" value="Znf_RING/FYVE/PHD"/>
</dbReference>
<dbReference type="PANTHER" id="PTHR15710">
    <property type="entry name" value="E3 UBIQUITIN-PROTEIN LIGASE PRAJA"/>
    <property type="match status" value="1"/>
</dbReference>
<dbReference type="EC" id="2.3.2.27" evidence="2"/>
<dbReference type="Proteomes" id="UP000825935">
    <property type="component" value="Chromosome 7"/>
</dbReference>
<dbReference type="SMART" id="SM00184">
    <property type="entry name" value="RING"/>
    <property type="match status" value="1"/>
</dbReference>
<dbReference type="OrthoDB" id="21204at2759"/>
<dbReference type="SUPFAM" id="SSF57850">
    <property type="entry name" value="RING/U-box"/>
    <property type="match status" value="1"/>
</dbReference>
<accession>A0A8T2UDD3</accession>
<evidence type="ECO:0000256" key="8">
    <source>
        <dbReference type="PROSITE-ProRule" id="PRU00175"/>
    </source>
</evidence>
<evidence type="ECO:0000256" key="4">
    <source>
        <dbReference type="ARBA" id="ARBA00022723"/>
    </source>
</evidence>
<feature type="region of interest" description="Disordered" evidence="9">
    <location>
        <begin position="335"/>
        <end position="368"/>
    </location>
</feature>
<evidence type="ECO:0000259" key="11">
    <source>
        <dbReference type="PROSITE" id="PS50089"/>
    </source>
</evidence>
<dbReference type="EMBL" id="CM035412">
    <property type="protein sequence ID" value="KAH7433977.1"/>
    <property type="molecule type" value="Genomic_DNA"/>
</dbReference>
<dbReference type="InterPro" id="IPR001841">
    <property type="entry name" value="Znf_RING"/>
</dbReference>
<feature type="compositionally biased region" description="Low complexity" evidence="9">
    <location>
        <begin position="350"/>
        <end position="368"/>
    </location>
</feature>
<keyword evidence="6" id="KW-0833">Ubl conjugation pathway</keyword>
<dbReference type="CDD" id="cd16667">
    <property type="entry name" value="RING-H2_RNF126-like"/>
    <property type="match status" value="1"/>
</dbReference>
<evidence type="ECO:0000256" key="10">
    <source>
        <dbReference type="SAM" id="Phobius"/>
    </source>
</evidence>
<keyword evidence="7" id="KW-0862">Zinc</keyword>
<dbReference type="FunFam" id="3.30.40.10:FF:000022">
    <property type="entry name" value="E3 ubiquitin-protein ligase RING1-like"/>
    <property type="match status" value="1"/>
</dbReference>
<dbReference type="InterPro" id="IPR039525">
    <property type="entry name" value="RNF126-like_zinc-ribbon"/>
</dbReference>
<keyword evidence="3" id="KW-0808">Transferase</keyword>
<organism evidence="12 13">
    <name type="scientific">Ceratopteris richardii</name>
    <name type="common">Triangle waterfern</name>
    <dbReference type="NCBI Taxonomy" id="49495"/>
    <lineage>
        <taxon>Eukaryota</taxon>
        <taxon>Viridiplantae</taxon>
        <taxon>Streptophyta</taxon>
        <taxon>Embryophyta</taxon>
        <taxon>Tracheophyta</taxon>
        <taxon>Polypodiopsida</taxon>
        <taxon>Polypodiidae</taxon>
        <taxon>Polypodiales</taxon>
        <taxon>Pteridineae</taxon>
        <taxon>Pteridaceae</taxon>
        <taxon>Parkerioideae</taxon>
        <taxon>Ceratopteris</taxon>
    </lineage>
</organism>
<keyword evidence="4" id="KW-0479">Metal-binding</keyword>
<evidence type="ECO:0000256" key="3">
    <source>
        <dbReference type="ARBA" id="ARBA00022679"/>
    </source>
</evidence>